<gene>
    <name evidence="4" type="ORF">Dsi01nite_075000</name>
</gene>
<dbReference type="Proteomes" id="UP000660611">
    <property type="component" value="Unassembled WGS sequence"/>
</dbReference>
<feature type="transmembrane region" description="Helical" evidence="2">
    <location>
        <begin position="12"/>
        <end position="30"/>
    </location>
</feature>
<evidence type="ECO:0000259" key="3">
    <source>
        <dbReference type="Pfam" id="PF03703"/>
    </source>
</evidence>
<evidence type="ECO:0000256" key="1">
    <source>
        <dbReference type="SAM" id="MobiDB-lite"/>
    </source>
</evidence>
<feature type="compositionally biased region" description="Pro residues" evidence="1">
    <location>
        <begin position="477"/>
        <end position="516"/>
    </location>
</feature>
<feature type="region of interest" description="Disordered" evidence="1">
    <location>
        <begin position="423"/>
        <end position="535"/>
    </location>
</feature>
<feature type="transmembrane region" description="Helical" evidence="2">
    <location>
        <begin position="192"/>
        <end position="212"/>
    </location>
</feature>
<keyword evidence="2" id="KW-0472">Membrane</keyword>
<evidence type="ECO:0000313" key="5">
    <source>
        <dbReference type="Proteomes" id="UP000660611"/>
    </source>
</evidence>
<evidence type="ECO:0000313" key="4">
    <source>
        <dbReference type="EMBL" id="GIG49459.1"/>
    </source>
</evidence>
<dbReference type="InterPro" id="IPR005182">
    <property type="entry name" value="YdbS-like_PH"/>
</dbReference>
<feature type="transmembrane region" description="Helical" evidence="2">
    <location>
        <begin position="36"/>
        <end position="60"/>
    </location>
</feature>
<proteinExistence type="predicted"/>
<comment type="caution">
    <text evidence="4">The sequence shown here is derived from an EMBL/GenBank/DDBJ whole genome shotgun (WGS) entry which is preliminary data.</text>
</comment>
<dbReference type="RefSeq" id="WP_275423446.1">
    <property type="nucleotide sequence ID" value="NZ_BAAAVW010000001.1"/>
</dbReference>
<feature type="domain" description="YdbS-like PH" evidence="3">
    <location>
        <begin position="229"/>
        <end position="277"/>
    </location>
</feature>
<keyword evidence="2" id="KW-0812">Transmembrane</keyword>
<feature type="domain" description="YdbS-like PH" evidence="3">
    <location>
        <begin position="340"/>
        <end position="416"/>
    </location>
</feature>
<dbReference type="PRINTS" id="PR01217">
    <property type="entry name" value="PRICHEXTENSN"/>
</dbReference>
<organism evidence="4 5">
    <name type="scientific">Dactylosporangium siamense</name>
    <dbReference type="NCBI Taxonomy" id="685454"/>
    <lineage>
        <taxon>Bacteria</taxon>
        <taxon>Bacillati</taxon>
        <taxon>Actinomycetota</taxon>
        <taxon>Actinomycetes</taxon>
        <taxon>Micromonosporales</taxon>
        <taxon>Micromonosporaceae</taxon>
        <taxon>Dactylosporangium</taxon>
    </lineage>
</organism>
<feature type="compositionally biased region" description="Low complexity" evidence="1">
    <location>
        <begin position="442"/>
        <end position="453"/>
    </location>
</feature>
<dbReference type="PANTHER" id="PTHR34473">
    <property type="entry name" value="UPF0699 TRANSMEMBRANE PROTEIN YDBS"/>
    <property type="match status" value="1"/>
</dbReference>
<protein>
    <recommendedName>
        <fullName evidence="3">YdbS-like PH domain-containing protein</fullName>
    </recommendedName>
</protein>
<dbReference type="Pfam" id="PF03703">
    <property type="entry name" value="bPH_2"/>
    <property type="match status" value="3"/>
</dbReference>
<dbReference type="PANTHER" id="PTHR34473:SF2">
    <property type="entry name" value="UPF0699 TRANSMEMBRANE PROTEIN YDBT"/>
    <property type="match status" value="1"/>
</dbReference>
<reference evidence="4" key="1">
    <citation type="submission" date="2021-01" db="EMBL/GenBank/DDBJ databases">
        <title>Whole genome shotgun sequence of Dactylosporangium siamense NBRC 106093.</title>
        <authorList>
            <person name="Komaki H."/>
            <person name="Tamura T."/>
        </authorList>
    </citation>
    <scope>NUCLEOTIDE SEQUENCE</scope>
    <source>
        <strain evidence="4">NBRC 106093</strain>
    </source>
</reference>
<dbReference type="AlphaFoldDB" id="A0A919PSR8"/>
<name>A0A919PSR8_9ACTN</name>
<accession>A0A919PSR8</accession>
<feature type="domain" description="YdbS-like PH" evidence="3">
    <location>
        <begin position="57"/>
        <end position="134"/>
    </location>
</feature>
<feature type="compositionally biased region" description="Pro residues" evidence="1">
    <location>
        <begin position="454"/>
        <end position="470"/>
    </location>
</feature>
<sequence>MRQRLHPLTPLLKGAKLVAFAVVAISWRGLSDLGPLHWLAVMGAILVVAVLVSAVVWLVTGYEVVGRELRVYEGLISRRTRTIPLERVQAIDVVRPLLARVFGLAELRLEVIGASKTEAPLAYLTVAGAATLRSRLIGLSTGVPHAAADDTAVAFSVDNRRLLRAQLLTPQALAVPVGLVFVTWQATLDPTWTLIGAASTITAFLGVFQVPVRRVLDEWGFTIGTDITALRVRQGLLNKRNQTVPPRRVQGLRVTWPLLWRSPGWARARIDVAGYAGHGEEQLRAGTLVPVAPTAETLTVAATVLGAAVHATVTAPPLDAAALPVTAPPRRARWLAPLAWSRIGVAVTDTLVAVREGVLTRELVAVPLVRVQSVRVTQGPLQRALDLATVHVDTAGGLHAVARHRATTDAYALADLLASRSRSARRAATHPKVSLAKPSTPRPATIPATTPADQLPPPAPLPPASSPPAGPTTAPAAVPPPARPPAGPPAGPGEVPPLPDRSPAGPPTGPAAAPTPPDRRPADPPPGPAAAPPAA</sequence>
<evidence type="ECO:0000256" key="2">
    <source>
        <dbReference type="SAM" id="Phobius"/>
    </source>
</evidence>
<keyword evidence="2" id="KW-1133">Transmembrane helix</keyword>
<dbReference type="EMBL" id="BONQ01000118">
    <property type="protein sequence ID" value="GIG49459.1"/>
    <property type="molecule type" value="Genomic_DNA"/>
</dbReference>
<keyword evidence="5" id="KW-1185">Reference proteome</keyword>
<feature type="compositionally biased region" description="Pro residues" evidence="1">
    <location>
        <begin position="523"/>
        <end position="535"/>
    </location>
</feature>